<protein>
    <recommendedName>
        <fullName evidence="7">Epidermal patterning factor-like protein</fullName>
    </recommendedName>
</protein>
<evidence type="ECO:0000256" key="7">
    <source>
        <dbReference type="RuleBase" id="RU367102"/>
    </source>
</evidence>
<comment type="subcellular location">
    <subcellularLocation>
        <location evidence="1 7">Secreted</location>
    </subcellularLocation>
</comment>
<accession>A0ABQ9LFW1</accession>
<dbReference type="Pfam" id="PF17181">
    <property type="entry name" value="EPF"/>
    <property type="match status" value="1"/>
</dbReference>
<evidence type="ECO:0000256" key="2">
    <source>
        <dbReference type="ARBA" id="ARBA00008127"/>
    </source>
</evidence>
<dbReference type="PANTHER" id="PTHR33109:SF90">
    <property type="entry name" value="EPIDERMAL PATTERNING FACTOR-LIKE PROTEIN"/>
    <property type="match status" value="1"/>
</dbReference>
<evidence type="ECO:0000313" key="10">
    <source>
        <dbReference type="Proteomes" id="UP001174677"/>
    </source>
</evidence>
<keyword evidence="8" id="KW-0472">Membrane</keyword>
<evidence type="ECO:0000256" key="6">
    <source>
        <dbReference type="ARBA" id="ARBA00023157"/>
    </source>
</evidence>
<evidence type="ECO:0000256" key="1">
    <source>
        <dbReference type="ARBA" id="ARBA00004613"/>
    </source>
</evidence>
<sequence length="125" mass="13921">MGSAQFCYCSNRNRHLIIPFLFLLLLSSILLSFVAEGRTTTKLLDAAQREGEDEKALVMRTQVIGSTPPRCERRCSSCGHCEAVQSQSHLSTAAISNIAYSRGDDVSNYKPMSWKCKCDNLIFNP</sequence>
<keyword evidence="8" id="KW-1133">Transmembrane helix</keyword>
<keyword evidence="3 7" id="KW-0217">Developmental protein</keyword>
<feature type="transmembrane region" description="Helical" evidence="8">
    <location>
        <begin position="16"/>
        <end position="35"/>
    </location>
</feature>
<dbReference type="InterPro" id="IPR039455">
    <property type="entry name" value="EPFL"/>
</dbReference>
<dbReference type="EMBL" id="JARPOI010000012">
    <property type="protein sequence ID" value="KAJ9166395.1"/>
    <property type="molecule type" value="Genomic_DNA"/>
</dbReference>
<name>A0ABQ9LFW1_HEVBR</name>
<dbReference type="PANTHER" id="PTHR33109">
    <property type="entry name" value="EPIDERMAL PATTERNING FACTOR-LIKE PROTEIN 4"/>
    <property type="match status" value="1"/>
</dbReference>
<keyword evidence="10" id="KW-1185">Reference proteome</keyword>
<reference evidence="9 10" key="1">
    <citation type="journal article" date="2023" name="Plant Biotechnol. J.">
        <title>Chromosome-level wild Hevea brasiliensis genome provides new tools for genomic-assisted breeding and valuable loci to elevate rubber yield.</title>
        <authorList>
            <person name="Cheng H."/>
            <person name="Song X."/>
            <person name="Hu Y."/>
            <person name="Wu T."/>
            <person name="Yang Q."/>
            <person name="An Z."/>
            <person name="Feng S."/>
            <person name="Deng Z."/>
            <person name="Wu W."/>
            <person name="Zeng X."/>
            <person name="Tu M."/>
            <person name="Wang X."/>
            <person name="Huang H."/>
        </authorList>
    </citation>
    <scope>NUCLEOTIDE SEQUENCE [LARGE SCALE GENOMIC DNA]</scope>
    <source>
        <strain evidence="9">MT/VB/25A 57/8</strain>
    </source>
</reference>
<keyword evidence="8" id="KW-0812">Transmembrane</keyword>
<proteinExistence type="inferred from homology"/>
<comment type="function">
    <text evidence="7">Controls stomatal patterning.</text>
</comment>
<comment type="caution">
    <text evidence="9">The sequence shown here is derived from an EMBL/GenBank/DDBJ whole genome shotgun (WGS) entry which is preliminary data.</text>
</comment>
<evidence type="ECO:0000256" key="8">
    <source>
        <dbReference type="SAM" id="Phobius"/>
    </source>
</evidence>
<keyword evidence="4 7" id="KW-0964">Secreted</keyword>
<evidence type="ECO:0000256" key="4">
    <source>
        <dbReference type="ARBA" id="ARBA00022525"/>
    </source>
</evidence>
<keyword evidence="6" id="KW-1015">Disulfide bond</keyword>
<evidence type="ECO:0000256" key="5">
    <source>
        <dbReference type="ARBA" id="ARBA00022729"/>
    </source>
</evidence>
<dbReference type="Proteomes" id="UP001174677">
    <property type="component" value="Chromosome 12"/>
</dbReference>
<gene>
    <name evidence="9" type="ORF">P3X46_021159</name>
</gene>
<evidence type="ECO:0000256" key="3">
    <source>
        <dbReference type="ARBA" id="ARBA00022473"/>
    </source>
</evidence>
<comment type="similarity">
    <text evidence="2 7">Belongs to the plant cysteine rich small secretory peptide family. Epidermal patterning factor subfamily.</text>
</comment>
<organism evidence="9 10">
    <name type="scientific">Hevea brasiliensis</name>
    <name type="common">Para rubber tree</name>
    <name type="synonym">Siphonia brasiliensis</name>
    <dbReference type="NCBI Taxonomy" id="3981"/>
    <lineage>
        <taxon>Eukaryota</taxon>
        <taxon>Viridiplantae</taxon>
        <taxon>Streptophyta</taxon>
        <taxon>Embryophyta</taxon>
        <taxon>Tracheophyta</taxon>
        <taxon>Spermatophyta</taxon>
        <taxon>Magnoliopsida</taxon>
        <taxon>eudicotyledons</taxon>
        <taxon>Gunneridae</taxon>
        <taxon>Pentapetalae</taxon>
        <taxon>rosids</taxon>
        <taxon>fabids</taxon>
        <taxon>Malpighiales</taxon>
        <taxon>Euphorbiaceae</taxon>
        <taxon>Crotonoideae</taxon>
        <taxon>Micrandreae</taxon>
        <taxon>Hevea</taxon>
    </lineage>
</organism>
<evidence type="ECO:0000313" key="9">
    <source>
        <dbReference type="EMBL" id="KAJ9166395.1"/>
    </source>
</evidence>
<keyword evidence="5" id="KW-0732">Signal</keyword>